<dbReference type="Pfam" id="PF20082">
    <property type="entry name" value="DUF6476"/>
    <property type="match status" value="1"/>
</dbReference>
<protein>
    <submittedName>
        <fullName evidence="2">Uncharacterized protein</fullName>
    </submittedName>
</protein>
<accession>A0A2R8B7T5</accession>
<dbReference type="EMBL" id="OMOQ01000001">
    <property type="protein sequence ID" value="SPH18658.1"/>
    <property type="molecule type" value="Genomic_DNA"/>
</dbReference>
<dbReference type="RefSeq" id="WP_181366407.1">
    <property type="nucleotide sequence ID" value="NZ_OMOQ01000001.1"/>
</dbReference>
<gene>
    <name evidence="2" type="ORF">DEA8626_02198</name>
</gene>
<evidence type="ECO:0000313" key="3">
    <source>
        <dbReference type="Proteomes" id="UP000244924"/>
    </source>
</evidence>
<keyword evidence="1" id="KW-0812">Transmembrane</keyword>
<dbReference type="AlphaFoldDB" id="A0A2R8B7T5"/>
<evidence type="ECO:0000256" key="1">
    <source>
        <dbReference type="SAM" id="Phobius"/>
    </source>
</evidence>
<dbReference type="Proteomes" id="UP000244924">
    <property type="component" value="Unassembled WGS sequence"/>
</dbReference>
<evidence type="ECO:0000313" key="2">
    <source>
        <dbReference type="EMBL" id="SPH18658.1"/>
    </source>
</evidence>
<name>A0A2R8B7T5_9RHOB</name>
<keyword evidence="1" id="KW-0472">Membrane</keyword>
<organism evidence="2 3">
    <name type="scientific">Albidovulum aquaemixtae</name>
    <dbReference type="NCBI Taxonomy" id="1542388"/>
    <lineage>
        <taxon>Bacteria</taxon>
        <taxon>Pseudomonadati</taxon>
        <taxon>Pseudomonadota</taxon>
        <taxon>Alphaproteobacteria</taxon>
        <taxon>Rhodobacterales</taxon>
        <taxon>Paracoccaceae</taxon>
        <taxon>Albidovulum</taxon>
    </lineage>
</organism>
<feature type="transmembrane region" description="Helical" evidence="1">
    <location>
        <begin position="26"/>
        <end position="48"/>
    </location>
</feature>
<dbReference type="InterPro" id="IPR045519">
    <property type="entry name" value="DUF6476"/>
</dbReference>
<sequence>MSDMKEAPVDTDAGTDLPPQLRFLKALVTILSGTMIVGLITIVALIVIRFPTATAPRPALPDGIRLPEGEAARAVTFGSGWIAVVTEKDEILILDADSGALRQRVQISAGE</sequence>
<reference evidence="2 3" key="1">
    <citation type="submission" date="2018-03" db="EMBL/GenBank/DDBJ databases">
        <authorList>
            <person name="Keele B.F."/>
        </authorList>
    </citation>
    <scope>NUCLEOTIDE SEQUENCE [LARGE SCALE GENOMIC DNA]</scope>
    <source>
        <strain evidence="2 3">CECT 8626</strain>
    </source>
</reference>
<keyword evidence="1" id="KW-1133">Transmembrane helix</keyword>
<proteinExistence type="predicted"/>
<keyword evidence="3" id="KW-1185">Reference proteome</keyword>